<protein>
    <submittedName>
        <fullName evidence="1">Uncharacterized protein</fullName>
    </submittedName>
</protein>
<reference evidence="1 2" key="1">
    <citation type="journal article" date="2023" name="BMC Biol.">
        <title>The compact genome of the sponge Oopsacas minuta (Hexactinellida) is lacking key metazoan core genes.</title>
        <authorList>
            <person name="Santini S."/>
            <person name="Schenkelaars Q."/>
            <person name="Jourda C."/>
            <person name="Duchesne M."/>
            <person name="Belahbib H."/>
            <person name="Rocher C."/>
            <person name="Selva M."/>
            <person name="Riesgo A."/>
            <person name="Vervoort M."/>
            <person name="Leys S.P."/>
            <person name="Kodjabachian L."/>
            <person name="Le Bivic A."/>
            <person name="Borchiellini C."/>
            <person name="Claverie J.M."/>
            <person name="Renard E."/>
        </authorList>
    </citation>
    <scope>NUCLEOTIDE SEQUENCE [LARGE SCALE GENOMIC DNA]</scope>
    <source>
        <strain evidence="1">SPO-2</strain>
    </source>
</reference>
<keyword evidence="2" id="KW-1185">Reference proteome</keyword>
<evidence type="ECO:0000313" key="2">
    <source>
        <dbReference type="Proteomes" id="UP001165289"/>
    </source>
</evidence>
<name>A0AAV7JMX1_9METZ</name>
<comment type="caution">
    <text evidence="1">The sequence shown here is derived from an EMBL/GenBank/DDBJ whole genome shotgun (WGS) entry which is preliminary data.</text>
</comment>
<sequence>MIYFELRGELNDAATRRQKKIPTYKPKLKIQTHTWAVGYLTPGDYFGVGEKLENGQVIAEGKVTCILVPTFTFMHHDNGRTLETMRADIIEHYPSKECAIKSYNLNKRWDTYKKQLVQEVLQRKGKL</sequence>
<dbReference type="AlphaFoldDB" id="A0AAV7JMX1"/>
<proteinExistence type="predicted"/>
<gene>
    <name evidence="1" type="ORF">LOD99_6095</name>
</gene>
<organism evidence="1 2">
    <name type="scientific">Oopsacas minuta</name>
    <dbReference type="NCBI Taxonomy" id="111878"/>
    <lineage>
        <taxon>Eukaryota</taxon>
        <taxon>Metazoa</taxon>
        <taxon>Porifera</taxon>
        <taxon>Hexactinellida</taxon>
        <taxon>Hexasterophora</taxon>
        <taxon>Lyssacinosida</taxon>
        <taxon>Leucopsacidae</taxon>
        <taxon>Oopsacas</taxon>
    </lineage>
</organism>
<accession>A0AAV7JMX1</accession>
<dbReference type="Proteomes" id="UP001165289">
    <property type="component" value="Unassembled WGS sequence"/>
</dbReference>
<dbReference type="EMBL" id="JAKMXF010000313">
    <property type="protein sequence ID" value="KAI6650178.1"/>
    <property type="molecule type" value="Genomic_DNA"/>
</dbReference>
<evidence type="ECO:0000313" key="1">
    <source>
        <dbReference type="EMBL" id="KAI6650178.1"/>
    </source>
</evidence>